<dbReference type="Proteomes" id="UP001188597">
    <property type="component" value="Unassembled WGS sequence"/>
</dbReference>
<dbReference type="PANTHER" id="PTHR48048">
    <property type="entry name" value="GLYCOSYLTRANSFERASE"/>
    <property type="match status" value="1"/>
</dbReference>
<keyword evidence="2" id="KW-0328">Glycosyltransferase</keyword>
<evidence type="ECO:0000313" key="4">
    <source>
        <dbReference type="EMBL" id="KAK3003509.1"/>
    </source>
</evidence>
<keyword evidence="5" id="KW-1185">Reference proteome</keyword>
<dbReference type="PANTHER" id="PTHR48048:SF45">
    <property type="entry name" value="GLYCOSYLTRANSFERASE"/>
    <property type="match status" value="1"/>
</dbReference>
<dbReference type="InterPro" id="IPR002213">
    <property type="entry name" value="UDP_glucos_trans"/>
</dbReference>
<evidence type="ECO:0000313" key="5">
    <source>
        <dbReference type="Proteomes" id="UP001188597"/>
    </source>
</evidence>
<dbReference type="SUPFAM" id="SSF53756">
    <property type="entry name" value="UDP-Glycosyltransferase/glycogen phosphorylase"/>
    <property type="match status" value="1"/>
</dbReference>
<evidence type="ECO:0000256" key="1">
    <source>
        <dbReference type="ARBA" id="ARBA00009995"/>
    </source>
</evidence>
<dbReference type="EMBL" id="JAVXUP010002407">
    <property type="protein sequence ID" value="KAK3003509.1"/>
    <property type="molecule type" value="Genomic_DNA"/>
</dbReference>
<organism evidence="4 5">
    <name type="scientific">Escallonia herrerae</name>
    <dbReference type="NCBI Taxonomy" id="1293975"/>
    <lineage>
        <taxon>Eukaryota</taxon>
        <taxon>Viridiplantae</taxon>
        <taxon>Streptophyta</taxon>
        <taxon>Embryophyta</taxon>
        <taxon>Tracheophyta</taxon>
        <taxon>Spermatophyta</taxon>
        <taxon>Magnoliopsida</taxon>
        <taxon>eudicotyledons</taxon>
        <taxon>Gunneridae</taxon>
        <taxon>Pentapetalae</taxon>
        <taxon>asterids</taxon>
        <taxon>campanulids</taxon>
        <taxon>Escalloniales</taxon>
        <taxon>Escalloniaceae</taxon>
        <taxon>Escallonia</taxon>
    </lineage>
</organism>
<accession>A0AA89AH59</accession>
<dbReference type="InterPro" id="IPR050481">
    <property type="entry name" value="UDP-glycosyltransf_plant"/>
</dbReference>
<comment type="caution">
    <text evidence="4">The sequence shown here is derived from an EMBL/GenBank/DDBJ whole genome shotgun (WGS) entry which is preliminary data.</text>
</comment>
<evidence type="ECO:0000256" key="3">
    <source>
        <dbReference type="ARBA" id="ARBA00022679"/>
    </source>
</evidence>
<dbReference type="GO" id="GO:0035251">
    <property type="term" value="F:UDP-glucosyltransferase activity"/>
    <property type="evidence" value="ECO:0007669"/>
    <property type="project" value="InterPro"/>
</dbReference>
<name>A0AA89AH59_9ASTE</name>
<protein>
    <submittedName>
        <fullName evidence="4">Uncharacterized protein</fullName>
    </submittedName>
</protein>
<gene>
    <name evidence="4" type="ORF">RJ639_018488</name>
</gene>
<dbReference type="CDD" id="cd03784">
    <property type="entry name" value="GT1_Gtf-like"/>
    <property type="match status" value="1"/>
</dbReference>
<keyword evidence="3" id="KW-0808">Transferase</keyword>
<dbReference type="FunFam" id="3.40.50.2000:FF:000080">
    <property type="entry name" value="Glycosyltransferase"/>
    <property type="match status" value="1"/>
</dbReference>
<comment type="similarity">
    <text evidence="1">Belongs to the UDP-glycosyltransferase family.</text>
</comment>
<reference evidence="4" key="1">
    <citation type="submission" date="2022-12" db="EMBL/GenBank/DDBJ databases">
        <title>Draft genome assemblies for two species of Escallonia (Escalloniales).</title>
        <authorList>
            <person name="Chanderbali A."/>
            <person name="Dervinis C."/>
            <person name="Anghel I."/>
            <person name="Soltis D."/>
            <person name="Soltis P."/>
            <person name="Zapata F."/>
        </authorList>
    </citation>
    <scope>NUCLEOTIDE SEQUENCE</scope>
    <source>
        <strain evidence="4">UCBG64.0493</strain>
        <tissue evidence="4">Leaf</tissue>
    </source>
</reference>
<proteinExistence type="inferred from homology"/>
<dbReference type="Gene3D" id="3.40.50.2000">
    <property type="entry name" value="Glycogen Phosphorylase B"/>
    <property type="match status" value="2"/>
</dbReference>
<dbReference type="AlphaFoldDB" id="A0AA89AH59"/>
<sequence>MKTIELVFIPSPGVGHLFSTAEMAKLLIDRDERLSITVLTMTPPFDMGTNPPTNQPHDVAKTNNRICFLELKPDDDVSTLPSSLFDSISRHKTHVRKIVENILKSESTQLAGFVIDMFCSCMLDVANEFGLPTYVFFTSNAGFLGFMLHLQTLRDHHNHDITEYKDSEMELHIPSFAIPVPAKVFPSRLLDKEREPDAFISILGRLREAKGIMINTFAELESHAIKSLSDSDDIPPVYPVGPILNINSDKRDDDVVLIWLDNQPKSSVVFFCFGSMGGFDADQVLEIAHALEWSGHRFL</sequence>
<evidence type="ECO:0000256" key="2">
    <source>
        <dbReference type="ARBA" id="ARBA00022676"/>
    </source>
</evidence>